<dbReference type="AlphaFoldDB" id="A0A1F4S8B0"/>
<comment type="caution">
    <text evidence="4">The sequence shown here is derived from an EMBL/GenBank/DDBJ whole genome shotgun (WGS) entry which is preliminary data.</text>
</comment>
<dbReference type="EMBL" id="MEUA01000005">
    <property type="protein sequence ID" value="OGC16649.1"/>
    <property type="molecule type" value="Genomic_DNA"/>
</dbReference>
<dbReference type="SUPFAM" id="SSF51735">
    <property type="entry name" value="NAD(P)-binding Rossmann-fold domains"/>
    <property type="match status" value="1"/>
</dbReference>
<dbReference type="CDD" id="cd05254">
    <property type="entry name" value="dTDP_HR_like_SDR_e"/>
    <property type="match status" value="1"/>
</dbReference>
<dbReference type="InterPro" id="IPR005913">
    <property type="entry name" value="dTDP_dehydrorham_reduct"/>
</dbReference>
<keyword evidence="2" id="KW-0560">Oxidoreductase</keyword>
<dbReference type="Gene3D" id="3.90.25.10">
    <property type="entry name" value="UDP-galactose 4-epimerase, domain 1"/>
    <property type="match status" value="1"/>
</dbReference>
<keyword evidence="2" id="KW-0521">NADP</keyword>
<evidence type="ECO:0000259" key="3">
    <source>
        <dbReference type="Pfam" id="PF04321"/>
    </source>
</evidence>
<dbReference type="InterPro" id="IPR036291">
    <property type="entry name" value="NAD(P)-bd_dom_sf"/>
</dbReference>
<dbReference type="EC" id="1.1.1.133" evidence="2"/>
<organism evidence="4 5">
    <name type="scientific">candidate division WOR-1 bacterium RIFOXYB2_FULL_36_35</name>
    <dbReference type="NCBI Taxonomy" id="1802578"/>
    <lineage>
        <taxon>Bacteria</taxon>
        <taxon>Bacillati</taxon>
        <taxon>Saganbacteria</taxon>
    </lineage>
</organism>
<dbReference type="GO" id="GO:0005829">
    <property type="term" value="C:cytosol"/>
    <property type="evidence" value="ECO:0007669"/>
    <property type="project" value="TreeGrafter"/>
</dbReference>
<accession>A0A1F4S8B0</accession>
<dbReference type="GO" id="GO:0008831">
    <property type="term" value="F:dTDP-4-dehydrorhamnose reductase activity"/>
    <property type="evidence" value="ECO:0007669"/>
    <property type="project" value="UniProtKB-EC"/>
</dbReference>
<protein>
    <recommendedName>
        <fullName evidence="2">dTDP-4-dehydrorhamnose reductase</fullName>
        <ecNumber evidence="2">1.1.1.133</ecNumber>
    </recommendedName>
</protein>
<dbReference type="Proteomes" id="UP000177905">
    <property type="component" value="Unassembled WGS sequence"/>
</dbReference>
<dbReference type="NCBIfam" id="TIGR01214">
    <property type="entry name" value="rmlD"/>
    <property type="match status" value="1"/>
</dbReference>
<evidence type="ECO:0000256" key="1">
    <source>
        <dbReference type="ARBA" id="ARBA00010944"/>
    </source>
</evidence>
<dbReference type="UniPathway" id="UPA00124"/>
<evidence type="ECO:0000313" key="5">
    <source>
        <dbReference type="Proteomes" id="UP000177905"/>
    </source>
</evidence>
<evidence type="ECO:0000256" key="2">
    <source>
        <dbReference type="RuleBase" id="RU364082"/>
    </source>
</evidence>
<gene>
    <name evidence="4" type="ORF">A2290_03475</name>
</gene>
<dbReference type="GO" id="GO:0019305">
    <property type="term" value="P:dTDP-rhamnose biosynthetic process"/>
    <property type="evidence" value="ECO:0007669"/>
    <property type="project" value="UniProtKB-UniPathway"/>
</dbReference>
<proteinExistence type="inferred from homology"/>
<dbReference type="Pfam" id="PF04321">
    <property type="entry name" value="RmlD_sub_bind"/>
    <property type="match status" value="1"/>
</dbReference>
<comment type="pathway">
    <text evidence="2">Carbohydrate biosynthesis; dTDP-L-rhamnose biosynthesis.</text>
</comment>
<feature type="domain" description="RmlD-like substrate binding" evidence="3">
    <location>
        <begin position="2"/>
        <end position="279"/>
    </location>
</feature>
<dbReference type="InterPro" id="IPR029903">
    <property type="entry name" value="RmlD-like-bd"/>
</dbReference>
<name>A0A1F4S8B0_UNCSA</name>
<sequence length="284" mass="32023">MILVTGANGMVGSYVGAVFSDEALVLTDLPEMDIKDKDNVFGLFKKNKPDIVLHLAAETDVDKCETEIDHAYRTNTLGTQNIALACQKFDCEMVYVSTGGVFNGKKMEIQTEFSSPEPLSFYAKSKYEGEKIVQNLLNRYYIFRAGWMIGGGREKDKKFVGKIIQFCLEGRKEIKAVNDKYGTPTFAKDLVEGIKKIIKTGSYGLYHLGNNGCCSRYDIACKIVEIIGKNIKVIPVSSEEFPLPAPRAESEGIRNYKLELMEMNIMRDWEEALKEYINDWRGNV</sequence>
<comment type="similarity">
    <text evidence="1 2">Belongs to the dTDP-4-dehydrorhamnose reductase family.</text>
</comment>
<reference evidence="4 5" key="1">
    <citation type="journal article" date="2016" name="Nat. Commun.">
        <title>Thousands of microbial genomes shed light on interconnected biogeochemical processes in an aquifer system.</title>
        <authorList>
            <person name="Anantharaman K."/>
            <person name="Brown C.T."/>
            <person name="Hug L.A."/>
            <person name="Sharon I."/>
            <person name="Castelle C.J."/>
            <person name="Probst A.J."/>
            <person name="Thomas B.C."/>
            <person name="Singh A."/>
            <person name="Wilkins M.J."/>
            <person name="Karaoz U."/>
            <person name="Brodie E.L."/>
            <person name="Williams K.H."/>
            <person name="Hubbard S.S."/>
            <person name="Banfield J.F."/>
        </authorList>
    </citation>
    <scope>NUCLEOTIDE SEQUENCE [LARGE SCALE GENOMIC DNA]</scope>
</reference>
<dbReference type="PANTHER" id="PTHR10491">
    <property type="entry name" value="DTDP-4-DEHYDRORHAMNOSE REDUCTASE"/>
    <property type="match status" value="1"/>
</dbReference>
<evidence type="ECO:0000313" key="4">
    <source>
        <dbReference type="EMBL" id="OGC16649.1"/>
    </source>
</evidence>
<dbReference type="PANTHER" id="PTHR10491:SF4">
    <property type="entry name" value="METHIONINE ADENOSYLTRANSFERASE 2 SUBUNIT BETA"/>
    <property type="match status" value="1"/>
</dbReference>
<dbReference type="Gene3D" id="3.40.50.720">
    <property type="entry name" value="NAD(P)-binding Rossmann-like Domain"/>
    <property type="match status" value="1"/>
</dbReference>
<comment type="function">
    <text evidence="2">Catalyzes the reduction of dTDP-6-deoxy-L-lyxo-4-hexulose to yield dTDP-L-rhamnose.</text>
</comment>